<dbReference type="EMBL" id="RCHU01001001">
    <property type="protein sequence ID" value="TKR84552.1"/>
    <property type="molecule type" value="Genomic_DNA"/>
</dbReference>
<reference evidence="1" key="1">
    <citation type="submission" date="2018-10" db="EMBL/GenBank/DDBJ databases">
        <title>Population genomic analysis revealed the cold adaptation of white poplar.</title>
        <authorList>
            <person name="Liu Y.-J."/>
        </authorList>
    </citation>
    <scope>NUCLEOTIDE SEQUENCE [LARGE SCALE GENOMIC DNA]</scope>
    <source>
        <strain evidence="1">PAL-ZL1</strain>
    </source>
</reference>
<evidence type="ECO:0008006" key="2">
    <source>
        <dbReference type="Google" id="ProtNLM"/>
    </source>
</evidence>
<protein>
    <recommendedName>
        <fullName evidence="2">Reverse transcriptase zinc-binding domain-containing protein</fullName>
    </recommendedName>
</protein>
<accession>A0A4U5NNT1</accession>
<evidence type="ECO:0000313" key="1">
    <source>
        <dbReference type="EMBL" id="TKR84552.1"/>
    </source>
</evidence>
<organism evidence="1">
    <name type="scientific">Populus alba</name>
    <name type="common">White poplar</name>
    <dbReference type="NCBI Taxonomy" id="43335"/>
    <lineage>
        <taxon>Eukaryota</taxon>
        <taxon>Viridiplantae</taxon>
        <taxon>Streptophyta</taxon>
        <taxon>Embryophyta</taxon>
        <taxon>Tracheophyta</taxon>
        <taxon>Spermatophyta</taxon>
        <taxon>Magnoliopsida</taxon>
        <taxon>eudicotyledons</taxon>
        <taxon>Gunneridae</taxon>
        <taxon>Pentapetalae</taxon>
        <taxon>rosids</taxon>
        <taxon>fabids</taxon>
        <taxon>Malpighiales</taxon>
        <taxon>Salicaceae</taxon>
        <taxon>Saliceae</taxon>
        <taxon>Populus</taxon>
    </lineage>
</organism>
<dbReference type="AlphaFoldDB" id="A0A4U5NNT1"/>
<name>A0A4U5NNT1_POPAL</name>
<gene>
    <name evidence="1" type="ORF">D5086_0000255700</name>
</gene>
<comment type="caution">
    <text evidence="1">The sequence shown here is derived from an EMBL/GenBank/DDBJ whole genome shotgun (WGS) entry which is preliminary data.</text>
</comment>
<proteinExistence type="predicted"/>
<sequence length="156" mass="17724">MLRIHIYCQRCQFEMESVLHVLRDCPLPQNVWNVIIKPSDREALSSTGFIPWLISNLSSTASIPWLIMFGVVPWFLWKWRSRGVFGGDASLHSTPLNAIKNPAARIHFSNESVLNVVVAKQAALTGWNPPSILTMSDNNGDGDLEILQFWCLFLWD</sequence>